<protein>
    <submittedName>
        <fullName evidence="7">KH domain-containing protein</fullName>
    </submittedName>
</protein>
<evidence type="ECO:0000256" key="3">
    <source>
        <dbReference type="PROSITE-ProRule" id="PRU00117"/>
    </source>
</evidence>
<name>A0A7E4VP68_PANRE</name>
<dbReference type="PANTHER" id="PTHR11208:SF125">
    <property type="entry name" value="KH DOMAIN-CONTAINING RNA-BINDING PROTEIN QKI"/>
    <property type="match status" value="1"/>
</dbReference>
<dbReference type="PROSITE" id="PS50084">
    <property type="entry name" value="KH_TYPE_1"/>
    <property type="match status" value="1"/>
</dbReference>
<evidence type="ECO:0000259" key="5">
    <source>
        <dbReference type="SMART" id="SM00322"/>
    </source>
</evidence>
<dbReference type="GO" id="GO:0048024">
    <property type="term" value="P:regulation of mRNA splicing, via spliceosome"/>
    <property type="evidence" value="ECO:0007669"/>
    <property type="project" value="TreeGrafter"/>
</dbReference>
<sequence length="308" mass="34323">MVDSNSSDSSIHSAELDQLAALLREKTTLLQTSPNAFPQIQKLVDLEIWRIRQKLFQDDFSCDLDLPQPEGDITIITEKMFLPRKEYPDFNFVGRIIGPRGMTAKQLERATGCKIMIRGKGSMRDVRRSLSSPRGRSNYDHLEEDLHILIQCEDTPNRVAARVEKAKELINKIIVPASILQAKGADDLKRKQLIELAILNGTYREKHDTSTMISPLSPISSPYITRGHRSSPSLSPPSVGSSFGSPPTPSFLANSSEMDAANWIWRELRVSTGCTSSKKSGLSSVTAFPFCTDNPTFRMYNDASSPIH</sequence>
<reference evidence="6" key="1">
    <citation type="journal article" date="2013" name="Genetics">
        <title>The draft genome and transcriptome of Panagrellus redivivus are shaped by the harsh demands of a free-living lifestyle.</title>
        <authorList>
            <person name="Srinivasan J."/>
            <person name="Dillman A.R."/>
            <person name="Macchietto M.G."/>
            <person name="Heikkinen L."/>
            <person name="Lakso M."/>
            <person name="Fracchia K.M."/>
            <person name="Antoshechkin I."/>
            <person name="Mortazavi A."/>
            <person name="Wong G."/>
            <person name="Sternberg P.W."/>
        </authorList>
    </citation>
    <scope>NUCLEOTIDE SEQUENCE [LARGE SCALE GENOMIC DNA]</scope>
    <source>
        <strain evidence="6">MT8872</strain>
    </source>
</reference>
<dbReference type="InterPro" id="IPR032377">
    <property type="entry name" value="STAR_dimer"/>
</dbReference>
<dbReference type="Pfam" id="PF22675">
    <property type="entry name" value="KH-I_KHDC4-BBP"/>
    <property type="match status" value="1"/>
</dbReference>
<evidence type="ECO:0000256" key="4">
    <source>
        <dbReference type="SAM" id="MobiDB-lite"/>
    </source>
</evidence>
<evidence type="ECO:0000313" key="6">
    <source>
        <dbReference type="Proteomes" id="UP000492821"/>
    </source>
</evidence>
<keyword evidence="2 3" id="KW-0694">RNA-binding</keyword>
<evidence type="ECO:0000313" key="7">
    <source>
        <dbReference type="WBParaSite" id="Pan_g23578.t1"/>
    </source>
</evidence>
<proteinExistence type="predicted"/>
<dbReference type="InterPro" id="IPR055256">
    <property type="entry name" value="KH_1_KHDC4/BBP-like"/>
</dbReference>
<dbReference type="Pfam" id="PF16544">
    <property type="entry name" value="STAR_dimer"/>
    <property type="match status" value="1"/>
</dbReference>
<evidence type="ECO:0000256" key="1">
    <source>
        <dbReference type="ARBA" id="ARBA00022473"/>
    </source>
</evidence>
<dbReference type="InterPro" id="IPR045071">
    <property type="entry name" value="BBP-like"/>
</dbReference>
<dbReference type="GO" id="GO:0005634">
    <property type="term" value="C:nucleus"/>
    <property type="evidence" value="ECO:0007669"/>
    <property type="project" value="TreeGrafter"/>
</dbReference>
<dbReference type="SUPFAM" id="SSF54791">
    <property type="entry name" value="Eukaryotic type KH-domain (KH-domain type I)"/>
    <property type="match status" value="1"/>
</dbReference>
<dbReference type="WBParaSite" id="Pan_g23578.t1">
    <property type="protein sequence ID" value="Pan_g23578.t1"/>
    <property type="gene ID" value="Pan_g23578"/>
</dbReference>
<dbReference type="Proteomes" id="UP000492821">
    <property type="component" value="Unassembled WGS sequence"/>
</dbReference>
<dbReference type="Gene3D" id="3.30.1370.10">
    <property type="entry name" value="K Homology domain, type 1"/>
    <property type="match status" value="1"/>
</dbReference>
<keyword evidence="6" id="KW-1185">Reference proteome</keyword>
<reference evidence="7" key="2">
    <citation type="submission" date="2020-10" db="UniProtKB">
        <authorList>
            <consortium name="WormBaseParasite"/>
        </authorList>
    </citation>
    <scope>IDENTIFICATION</scope>
</reference>
<keyword evidence="1" id="KW-0217">Developmental protein</keyword>
<dbReference type="Gene3D" id="1.20.5.4010">
    <property type="match status" value="1"/>
</dbReference>
<evidence type="ECO:0000256" key="2">
    <source>
        <dbReference type="ARBA" id="ARBA00022884"/>
    </source>
</evidence>
<feature type="domain" description="K Homology" evidence="5">
    <location>
        <begin position="74"/>
        <end position="175"/>
    </location>
</feature>
<dbReference type="GO" id="GO:0003729">
    <property type="term" value="F:mRNA binding"/>
    <property type="evidence" value="ECO:0007669"/>
    <property type="project" value="TreeGrafter"/>
</dbReference>
<dbReference type="PANTHER" id="PTHR11208">
    <property type="entry name" value="RNA-BINDING PROTEIN RELATED"/>
    <property type="match status" value="1"/>
</dbReference>
<dbReference type="SMART" id="SM00322">
    <property type="entry name" value="KH"/>
    <property type="match status" value="1"/>
</dbReference>
<organism evidence="6 7">
    <name type="scientific">Panagrellus redivivus</name>
    <name type="common">Microworm</name>
    <dbReference type="NCBI Taxonomy" id="6233"/>
    <lineage>
        <taxon>Eukaryota</taxon>
        <taxon>Metazoa</taxon>
        <taxon>Ecdysozoa</taxon>
        <taxon>Nematoda</taxon>
        <taxon>Chromadorea</taxon>
        <taxon>Rhabditida</taxon>
        <taxon>Tylenchina</taxon>
        <taxon>Panagrolaimomorpha</taxon>
        <taxon>Panagrolaimoidea</taxon>
        <taxon>Panagrolaimidae</taxon>
        <taxon>Panagrellus</taxon>
    </lineage>
</organism>
<feature type="compositionally biased region" description="Low complexity" evidence="4">
    <location>
        <begin position="217"/>
        <end position="245"/>
    </location>
</feature>
<dbReference type="InterPro" id="IPR004087">
    <property type="entry name" value="KH_dom"/>
</dbReference>
<dbReference type="CDD" id="cd22383">
    <property type="entry name" value="KH-I_Hqk_like"/>
    <property type="match status" value="1"/>
</dbReference>
<feature type="region of interest" description="Disordered" evidence="4">
    <location>
        <begin position="217"/>
        <end position="251"/>
    </location>
</feature>
<dbReference type="InterPro" id="IPR036612">
    <property type="entry name" value="KH_dom_type_1_sf"/>
</dbReference>
<dbReference type="AlphaFoldDB" id="A0A7E4VP68"/>
<accession>A0A7E4VP68</accession>